<dbReference type="AlphaFoldDB" id="D3UHR9"/>
<dbReference type="Pfam" id="PF00707">
    <property type="entry name" value="IF3_C"/>
    <property type="match status" value="1"/>
</dbReference>
<evidence type="ECO:0000256" key="4">
    <source>
        <dbReference type="HAMAP-Rule" id="MF_00080"/>
    </source>
</evidence>
<dbReference type="InterPro" id="IPR019813">
    <property type="entry name" value="Translation_initiation_fac3_CS"/>
</dbReference>
<evidence type="ECO:0000256" key="3">
    <source>
        <dbReference type="ARBA" id="ARBA00022917"/>
    </source>
</evidence>
<dbReference type="PANTHER" id="PTHR10938:SF0">
    <property type="entry name" value="TRANSLATION INITIATION FACTOR IF-3, MITOCHONDRIAL"/>
    <property type="match status" value="1"/>
</dbReference>
<name>D3UHR9_HELM1</name>
<dbReference type="KEGG" id="hms:HMU07850"/>
<dbReference type="SUPFAM" id="SSF54364">
    <property type="entry name" value="Translation initiation factor IF3, N-terminal domain"/>
    <property type="match status" value="1"/>
</dbReference>
<dbReference type="HAMAP" id="MF_00080">
    <property type="entry name" value="IF_3"/>
    <property type="match status" value="1"/>
</dbReference>
<dbReference type="Gene3D" id="3.30.110.10">
    <property type="entry name" value="Translation initiation factor 3 (IF-3), C-terminal domain"/>
    <property type="match status" value="1"/>
</dbReference>
<dbReference type="InterPro" id="IPR001288">
    <property type="entry name" value="Translation_initiation_fac_3"/>
</dbReference>
<dbReference type="SUPFAM" id="SSF55200">
    <property type="entry name" value="Translation initiation factor IF3, C-terminal domain"/>
    <property type="match status" value="1"/>
</dbReference>
<evidence type="ECO:0000256" key="2">
    <source>
        <dbReference type="ARBA" id="ARBA00022540"/>
    </source>
</evidence>
<organism evidence="9 10">
    <name type="scientific">Helicobacter mustelae (strain ATCC 43772 / CCUG 25715 / CIP 103759 / LMG 18044 / NCTC 12198 / R85-136P)</name>
    <name type="common">Campylobacter mustelae</name>
    <dbReference type="NCBI Taxonomy" id="679897"/>
    <lineage>
        <taxon>Bacteria</taxon>
        <taxon>Pseudomonadati</taxon>
        <taxon>Campylobacterota</taxon>
        <taxon>Epsilonproteobacteria</taxon>
        <taxon>Campylobacterales</taxon>
        <taxon>Helicobacteraceae</taxon>
        <taxon>Helicobacter</taxon>
    </lineage>
</organism>
<dbReference type="FunFam" id="3.10.20.80:FF:000001">
    <property type="entry name" value="Translation initiation factor IF-3"/>
    <property type="match status" value="1"/>
</dbReference>
<dbReference type="GO" id="GO:0016020">
    <property type="term" value="C:membrane"/>
    <property type="evidence" value="ECO:0007669"/>
    <property type="project" value="TreeGrafter"/>
</dbReference>
<feature type="domain" description="Translation initiation factor 3 C-terminal" evidence="7">
    <location>
        <begin position="84"/>
        <end position="169"/>
    </location>
</feature>
<dbReference type="HOGENOM" id="CLU_054919_3_2_7"/>
<sequence length="185" mass="21356">MSKEEVLLNQEIHFKEVRCVGDDGEVYGIISSSEAQKIANSKGLDLVLISPNANPPVCKVMDYGKYRYQLEKKQKEARKKQKQIEIKEIKLSTQIAQNDINYKVKHAREFIAEQKHVKFKVVLKGRETSDPQGGFEVLRRIAGMVEDIATPEKEPRVEGRYVIWLFVPKKQEKNHLMKGEQTCQK</sequence>
<gene>
    <name evidence="4 9" type="primary">infC</name>
    <name evidence="9" type="ordered locus">HMU07850</name>
</gene>
<evidence type="ECO:0000259" key="7">
    <source>
        <dbReference type="Pfam" id="PF00707"/>
    </source>
</evidence>
<evidence type="ECO:0000313" key="10">
    <source>
        <dbReference type="Proteomes" id="UP000001522"/>
    </source>
</evidence>
<comment type="subunit">
    <text evidence="4 6">Monomer.</text>
</comment>
<protein>
    <recommendedName>
        <fullName evidence="4 5">Translation initiation factor IF-3</fullName>
    </recommendedName>
</protein>
<dbReference type="InterPro" id="IPR019814">
    <property type="entry name" value="Translation_initiation_fac_3_N"/>
</dbReference>
<evidence type="ECO:0000256" key="5">
    <source>
        <dbReference type="NCBIfam" id="TIGR00168"/>
    </source>
</evidence>
<keyword evidence="3 4" id="KW-0648">Protein biosynthesis</keyword>
<dbReference type="GO" id="GO:0005829">
    <property type="term" value="C:cytosol"/>
    <property type="evidence" value="ECO:0007669"/>
    <property type="project" value="TreeGrafter"/>
</dbReference>
<dbReference type="NCBIfam" id="TIGR00168">
    <property type="entry name" value="infC"/>
    <property type="match status" value="1"/>
</dbReference>
<keyword evidence="10" id="KW-1185">Reference proteome</keyword>
<keyword evidence="4" id="KW-0963">Cytoplasm</keyword>
<dbReference type="STRING" id="679897.HMU07850"/>
<dbReference type="PROSITE" id="PS00938">
    <property type="entry name" value="IF3"/>
    <property type="match status" value="1"/>
</dbReference>
<reference evidence="9 10" key="1">
    <citation type="journal article" date="2010" name="BMC Genomics">
        <title>Comparative genomics and proteomics of Helicobacter mustelae, an ulcerogenic and carcinogenic gastric pathogen.</title>
        <authorList>
            <person name="O'Toole P.W."/>
            <person name="Snelling W.J."/>
            <person name="Canchaya C."/>
            <person name="Forde B.M."/>
            <person name="Hardie K.R."/>
            <person name="Josenhans C."/>
            <person name="Graham R.L.J."/>
            <person name="McMullan G."/>
            <person name="Parkhill J."/>
            <person name="Belda E."/>
            <person name="Bentley S.D."/>
        </authorList>
    </citation>
    <scope>NUCLEOTIDE SEQUENCE [LARGE SCALE GENOMIC DNA]</scope>
    <source>
        <strain evidence="10">ATCC 43772 / LMG 18044 / NCTC 12198 / 12198</strain>
    </source>
</reference>
<dbReference type="eggNOG" id="COG0290">
    <property type="taxonomic scope" value="Bacteria"/>
</dbReference>
<dbReference type="EMBL" id="FN555004">
    <property type="protein sequence ID" value="CBG40042.1"/>
    <property type="molecule type" value="Genomic_DNA"/>
</dbReference>
<comment type="subcellular location">
    <subcellularLocation>
        <location evidence="4 6">Cytoplasm</location>
    </subcellularLocation>
</comment>
<evidence type="ECO:0000256" key="1">
    <source>
        <dbReference type="ARBA" id="ARBA00005439"/>
    </source>
</evidence>
<comment type="function">
    <text evidence="4 6">IF-3 binds to the 30S ribosomal subunit and shifts the equilibrium between 70S ribosomes and their 50S and 30S subunits in favor of the free subunits, thus enhancing the availability of 30S subunits on which protein synthesis initiation begins.</text>
</comment>
<dbReference type="GO" id="GO:0003743">
    <property type="term" value="F:translation initiation factor activity"/>
    <property type="evidence" value="ECO:0007669"/>
    <property type="project" value="UniProtKB-UniRule"/>
</dbReference>
<dbReference type="InterPro" id="IPR036787">
    <property type="entry name" value="T_IF-3_N_sf"/>
</dbReference>
<dbReference type="PANTHER" id="PTHR10938">
    <property type="entry name" value="TRANSLATION INITIATION FACTOR IF-3"/>
    <property type="match status" value="1"/>
</dbReference>
<dbReference type="Proteomes" id="UP000001522">
    <property type="component" value="Chromosome"/>
</dbReference>
<dbReference type="InterPro" id="IPR019815">
    <property type="entry name" value="Translation_initiation_fac_3_C"/>
</dbReference>
<feature type="domain" description="Translation initiation factor 3 N-terminal" evidence="8">
    <location>
        <begin position="9"/>
        <end position="77"/>
    </location>
</feature>
<dbReference type="GO" id="GO:0032790">
    <property type="term" value="P:ribosome disassembly"/>
    <property type="evidence" value="ECO:0007669"/>
    <property type="project" value="TreeGrafter"/>
</dbReference>
<proteinExistence type="inferred from homology"/>
<dbReference type="Gene3D" id="3.10.20.80">
    <property type="entry name" value="Translation initiation factor 3 (IF-3), N-terminal domain"/>
    <property type="match status" value="1"/>
</dbReference>
<dbReference type="InterPro" id="IPR036788">
    <property type="entry name" value="T_IF-3_C_sf"/>
</dbReference>
<evidence type="ECO:0000259" key="8">
    <source>
        <dbReference type="Pfam" id="PF05198"/>
    </source>
</evidence>
<evidence type="ECO:0000256" key="6">
    <source>
        <dbReference type="RuleBase" id="RU000646"/>
    </source>
</evidence>
<dbReference type="Pfam" id="PF05198">
    <property type="entry name" value="IF3_N"/>
    <property type="match status" value="1"/>
</dbReference>
<accession>D3UHR9</accession>
<comment type="similarity">
    <text evidence="1 4 6">Belongs to the IF-3 family.</text>
</comment>
<keyword evidence="2 4" id="KW-0396">Initiation factor</keyword>
<evidence type="ECO:0000313" key="9">
    <source>
        <dbReference type="EMBL" id="CBG40042.1"/>
    </source>
</evidence>
<dbReference type="RefSeq" id="WP_013023119.1">
    <property type="nucleotide sequence ID" value="NC_013949.1"/>
</dbReference>
<dbReference type="GO" id="GO:0043022">
    <property type="term" value="F:ribosome binding"/>
    <property type="evidence" value="ECO:0007669"/>
    <property type="project" value="TreeGrafter"/>
</dbReference>